<organism evidence="1">
    <name type="scientific">Solanum lycopersicum</name>
    <name type="common">Tomato</name>
    <name type="synonym">Lycopersicon esculentum</name>
    <dbReference type="NCBI Taxonomy" id="4081"/>
    <lineage>
        <taxon>Eukaryota</taxon>
        <taxon>Viridiplantae</taxon>
        <taxon>Streptophyta</taxon>
        <taxon>Embryophyta</taxon>
        <taxon>Tracheophyta</taxon>
        <taxon>Spermatophyta</taxon>
        <taxon>Magnoliopsida</taxon>
        <taxon>eudicotyledons</taxon>
        <taxon>Gunneridae</taxon>
        <taxon>Pentapetalae</taxon>
        <taxon>asterids</taxon>
        <taxon>lamiids</taxon>
        <taxon>Solanales</taxon>
        <taxon>Solanaceae</taxon>
        <taxon>Solanoideae</taxon>
        <taxon>Solaneae</taxon>
        <taxon>Solanum</taxon>
        <taxon>Solanum subgen. Lycopersicon</taxon>
    </lineage>
</organism>
<dbReference type="InParanoid" id="A0A3Q7H8R3"/>
<reference evidence="1" key="1">
    <citation type="journal article" date="2012" name="Nature">
        <title>The tomato genome sequence provides insights into fleshy fruit evolution.</title>
        <authorList>
            <consortium name="Tomato Genome Consortium"/>
        </authorList>
    </citation>
    <scope>NUCLEOTIDE SEQUENCE [LARGE SCALE GENOMIC DNA]</scope>
    <source>
        <strain evidence="1">cv. Heinz 1706</strain>
    </source>
</reference>
<keyword evidence="2" id="KW-1185">Reference proteome</keyword>
<sequence>MAFDTLRLFQNADQIEGFLTKRLALASSLACYLSGYINVEGLPSNTLKHSHKNHKKELHWLKLGSA</sequence>
<protein>
    <submittedName>
        <fullName evidence="1">Uncharacterized protein</fullName>
    </submittedName>
</protein>
<name>A0A3Q7H8R3_SOLLC</name>
<reference evidence="1" key="2">
    <citation type="submission" date="2019-01" db="UniProtKB">
        <authorList>
            <consortium name="EnsemblPlants"/>
        </authorList>
    </citation>
    <scope>IDENTIFICATION</scope>
    <source>
        <strain evidence="1">cv. Heinz 1706</strain>
    </source>
</reference>
<evidence type="ECO:0000313" key="1">
    <source>
        <dbReference type="EnsemblPlants" id="Solyc05g013205.1.1"/>
    </source>
</evidence>
<evidence type="ECO:0000313" key="2">
    <source>
        <dbReference type="Proteomes" id="UP000004994"/>
    </source>
</evidence>
<dbReference type="Proteomes" id="UP000004994">
    <property type="component" value="Chromosome 5"/>
</dbReference>
<dbReference type="AlphaFoldDB" id="A0A3Q7H8R3"/>
<proteinExistence type="predicted"/>
<dbReference type="EnsemblPlants" id="Solyc05g013205.1.1">
    <property type="protein sequence ID" value="Solyc05g013205.1.1"/>
    <property type="gene ID" value="Solyc05g013205.1"/>
</dbReference>
<accession>A0A3Q7H8R3</accession>
<dbReference type="Gramene" id="Solyc05g013205.1.1">
    <property type="protein sequence ID" value="Solyc05g013205.1.1"/>
    <property type="gene ID" value="Solyc05g013205.1"/>
</dbReference>